<evidence type="ECO:0000256" key="1">
    <source>
        <dbReference type="ARBA" id="ARBA00006211"/>
    </source>
</evidence>
<gene>
    <name evidence="10" type="primary">hypB</name>
    <name evidence="10" type="ORF">IV500_14300</name>
</gene>
<feature type="domain" description="CobW/HypB/UreG nucleotide-binding" evidence="9">
    <location>
        <begin position="120"/>
        <end position="279"/>
    </location>
</feature>
<reference evidence="10 11" key="1">
    <citation type="submission" date="2020-11" db="EMBL/GenBank/DDBJ databases">
        <title>Arthrobacter antarcticus sp. nov., isolated from Antarctic Soil.</title>
        <authorList>
            <person name="Li J."/>
        </authorList>
    </citation>
    <scope>NUCLEOTIDE SEQUENCE [LARGE SCALE GENOMIC DNA]</scope>
    <source>
        <strain evidence="10 11">Z1-20</strain>
    </source>
</reference>
<dbReference type="SUPFAM" id="SSF52540">
    <property type="entry name" value="P-loop containing nucleoside triphosphate hydrolases"/>
    <property type="match status" value="1"/>
</dbReference>
<evidence type="ECO:0000256" key="2">
    <source>
        <dbReference type="ARBA" id="ARBA00022596"/>
    </source>
</evidence>
<evidence type="ECO:0000313" key="11">
    <source>
        <dbReference type="Proteomes" id="UP000655366"/>
    </source>
</evidence>
<evidence type="ECO:0000259" key="9">
    <source>
        <dbReference type="Pfam" id="PF02492"/>
    </source>
</evidence>
<evidence type="ECO:0000256" key="8">
    <source>
        <dbReference type="SAM" id="MobiDB-lite"/>
    </source>
</evidence>
<comment type="caution">
    <text evidence="10">The sequence shown here is derived from an EMBL/GenBank/DDBJ whole genome shotgun (WGS) entry which is preliminary data.</text>
</comment>
<feature type="region of interest" description="Disordered" evidence="8">
    <location>
        <begin position="1"/>
        <end position="84"/>
    </location>
</feature>
<dbReference type="EMBL" id="JADNYM010000018">
    <property type="protein sequence ID" value="MBG0740549.1"/>
    <property type="molecule type" value="Genomic_DNA"/>
</dbReference>
<name>A0A931G8U4_9MICC</name>
<dbReference type="PANTHER" id="PTHR30134">
    <property type="entry name" value="HYDROGENASE PROTEIN ASSEMBLY PROTEIN, NICKEL CHAPERONE"/>
    <property type="match status" value="1"/>
</dbReference>
<dbReference type="Proteomes" id="UP000655366">
    <property type="component" value="Unassembled WGS sequence"/>
</dbReference>
<proteinExistence type="inferred from homology"/>
<dbReference type="NCBIfam" id="TIGR00073">
    <property type="entry name" value="hypB"/>
    <property type="match status" value="1"/>
</dbReference>
<dbReference type="InterPro" id="IPR004392">
    <property type="entry name" value="Hyd_mat_HypB"/>
</dbReference>
<keyword evidence="2" id="KW-0533">Nickel</keyword>
<evidence type="ECO:0000313" key="10">
    <source>
        <dbReference type="EMBL" id="MBG0740549.1"/>
    </source>
</evidence>
<keyword evidence="6" id="KW-0862">Zinc</keyword>
<dbReference type="GO" id="GO:0008270">
    <property type="term" value="F:zinc ion binding"/>
    <property type="evidence" value="ECO:0007669"/>
    <property type="project" value="TreeGrafter"/>
</dbReference>
<dbReference type="Pfam" id="PF02492">
    <property type="entry name" value="cobW"/>
    <property type="match status" value="1"/>
</dbReference>
<comment type="similarity">
    <text evidence="1">Belongs to the SIMIBI class G3E GTPase family. HypB/HupM subfamily.</text>
</comment>
<dbReference type="PANTHER" id="PTHR30134:SF2">
    <property type="entry name" value="HYDROGENASE MATURATION FACTOR HYPB"/>
    <property type="match status" value="1"/>
</dbReference>
<evidence type="ECO:0000256" key="3">
    <source>
        <dbReference type="ARBA" id="ARBA00022723"/>
    </source>
</evidence>
<dbReference type="CDD" id="cd05390">
    <property type="entry name" value="HypB"/>
    <property type="match status" value="1"/>
</dbReference>
<feature type="compositionally biased region" description="Basic and acidic residues" evidence="8">
    <location>
        <begin position="28"/>
        <end position="84"/>
    </location>
</feature>
<dbReference type="GO" id="GO:0051604">
    <property type="term" value="P:protein maturation"/>
    <property type="evidence" value="ECO:0007669"/>
    <property type="project" value="InterPro"/>
</dbReference>
<dbReference type="InterPro" id="IPR003495">
    <property type="entry name" value="CobW/HypB/UreG_nucleotide-bd"/>
</dbReference>
<dbReference type="InterPro" id="IPR027417">
    <property type="entry name" value="P-loop_NTPase"/>
</dbReference>
<accession>A0A931G8U4</accession>
<dbReference type="AlphaFoldDB" id="A0A931G8U4"/>
<keyword evidence="3" id="KW-0479">Metal-binding</keyword>
<dbReference type="Gene3D" id="3.40.50.300">
    <property type="entry name" value="P-loop containing nucleotide triphosphate hydrolases"/>
    <property type="match status" value="1"/>
</dbReference>
<dbReference type="GO" id="GO:0016151">
    <property type="term" value="F:nickel cation binding"/>
    <property type="evidence" value="ECO:0007669"/>
    <property type="project" value="InterPro"/>
</dbReference>
<keyword evidence="7" id="KW-0342">GTP-binding</keyword>
<dbReference type="GO" id="GO:0005525">
    <property type="term" value="F:GTP binding"/>
    <property type="evidence" value="ECO:0007669"/>
    <property type="project" value="UniProtKB-KW"/>
</dbReference>
<keyword evidence="4" id="KW-0547">Nucleotide-binding</keyword>
<keyword evidence="5" id="KW-0378">Hydrolase</keyword>
<evidence type="ECO:0000256" key="6">
    <source>
        <dbReference type="ARBA" id="ARBA00022833"/>
    </source>
</evidence>
<feature type="compositionally biased region" description="Low complexity" evidence="8">
    <location>
        <begin position="1"/>
        <end position="22"/>
    </location>
</feature>
<sequence length="320" mass="34509">MCSTCGCSDDGGVRVSSVDGSVAVPEPVHGDQHRHLHDGEHHDGHQHEHEHDDDGRQHPHDHDHGGGQAHSHDGAHDGGQEHSHTPVTTITLEQSLLARNDLSAARNRGWLAGRAIQAFNVMSSPGAGKTTLLVRTIEELGERLSIAVIEGDQETSLDADRIRRAGRPAVQINTGAGCHLDADMLRRGLDALNPDPGSTLFIENVGNLVCPALFDLGETAKVVIISVTEGDDKPQKYPHMFMAADLVIINKSDLLPYVEFDVDECFRQARQLNPHVEMLAISATGGAGLDSWYDWLIKNTQTPASHAGAQPHPMTSASQV</sequence>
<protein>
    <submittedName>
        <fullName evidence="10">Hydrogenase nickel incorporation protein HypB</fullName>
    </submittedName>
</protein>
<dbReference type="GO" id="GO:0003924">
    <property type="term" value="F:GTPase activity"/>
    <property type="evidence" value="ECO:0007669"/>
    <property type="project" value="InterPro"/>
</dbReference>
<evidence type="ECO:0000256" key="4">
    <source>
        <dbReference type="ARBA" id="ARBA00022741"/>
    </source>
</evidence>
<keyword evidence="11" id="KW-1185">Reference proteome</keyword>
<evidence type="ECO:0000256" key="5">
    <source>
        <dbReference type="ARBA" id="ARBA00022801"/>
    </source>
</evidence>
<organism evidence="10 11">
    <name type="scientific">Arthrobacter terrae</name>
    <dbReference type="NCBI Taxonomy" id="2935737"/>
    <lineage>
        <taxon>Bacteria</taxon>
        <taxon>Bacillati</taxon>
        <taxon>Actinomycetota</taxon>
        <taxon>Actinomycetes</taxon>
        <taxon>Micrococcales</taxon>
        <taxon>Micrococcaceae</taxon>
        <taxon>Arthrobacter</taxon>
    </lineage>
</organism>
<evidence type="ECO:0000256" key="7">
    <source>
        <dbReference type="ARBA" id="ARBA00023134"/>
    </source>
</evidence>